<proteinExistence type="predicted"/>
<dbReference type="Gene3D" id="1.10.1200.10">
    <property type="entry name" value="ACP-like"/>
    <property type="match status" value="1"/>
</dbReference>
<evidence type="ECO:0000259" key="1">
    <source>
        <dbReference type="PROSITE" id="PS50075"/>
    </source>
</evidence>
<protein>
    <recommendedName>
        <fullName evidence="1">Carrier domain-containing protein</fullName>
    </recommendedName>
</protein>
<dbReference type="EMBL" id="MFIQ01000017">
    <property type="protein sequence ID" value="OGF93442.1"/>
    <property type="molecule type" value="Genomic_DNA"/>
</dbReference>
<dbReference type="InterPro" id="IPR036736">
    <property type="entry name" value="ACP-like_sf"/>
</dbReference>
<reference evidence="2 3" key="1">
    <citation type="journal article" date="2016" name="Nat. Commun.">
        <title>Thousands of microbial genomes shed light on interconnected biogeochemical processes in an aquifer system.</title>
        <authorList>
            <person name="Anantharaman K."/>
            <person name="Brown C.T."/>
            <person name="Hug L.A."/>
            <person name="Sharon I."/>
            <person name="Castelle C.J."/>
            <person name="Probst A.J."/>
            <person name="Thomas B.C."/>
            <person name="Singh A."/>
            <person name="Wilkins M.J."/>
            <person name="Karaoz U."/>
            <person name="Brodie E.L."/>
            <person name="Williams K.H."/>
            <person name="Hubbard S.S."/>
            <person name="Banfield J.F."/>
        </authorList>
    </citation>
    <scope>NUCLEOTIDE SEQUENCE [LARGE SCALE GENOMIC DNA]</scope>
</reference>
<dbReference type="PROSITE" id="PS50075">
    <property type="entry name" value="CARRIER"/>
    <property type="match status" value="1"/>
</dbReference>
<evidence type="ECO:0000313" key="3">
    <source>
        <dbReference type="Proteomes" id="UP000178894"/>
    </source>
</evidence>
<dbReference type="STRING" id="1798364.A3G54_04090"/>
<dbReference type="AlphaFoldDB" id="A0A1F5Y007"/>
<name>A0A1F5Y007_9BACT</name>
<sequence length="82" mass="9065">MNREEVQRRVVSVVAHILGIEEVDTGANLEKDLGADSLNRLETITALEAIYPDVDFDEVFLYNLSTVDALTDHICDSESKAA</sequence>
<gene>
    <name evidence="2" type="ORF">A3G54_04090</name>
</gene>
<dbReference type="Proteomes" id="UP000178894">
    <property type="component" value="Unassembled WGS sequence"/>
</dbReference>
<accession>A0A1F5Y007</accession>
<dbReference type="SUPFAM" id="SSF47336">
    <property type="entry name" value="ACP-like"/>
    <property type="match status" value="1"/>
</dbReference>
<dbReference type="InterPro" id="IPR009081">
    <property type="entry name" value="PP-bd_ACP"/>
</dbReference>
<feature type="domain" description="Carrier" evidence="1">
    <location>
        <begin position="1"/>
        <end position="78"/>
    </location>
</feature>
<comment type="caution">
    <text evidence="2">The sequence shown here is derived from an EMBL/GenBank/DDBJ whole genome shotgun (WGS) entry which is preliminary data.</text>
</comment>
<dbReference type="Pfam" id="PF00550">
    <property type="entry name" value="PP-binding"/>
    <property type="match status" value="1"/>
</dbReference>
<organism evidence="2 3">
    <name type="scientific">Candidatus Giovannonibacteria bacterium RIFCSPLOWO2_12_FULL_44_15</name>
    <dbReference type="NCBI Taxonomy" id="1798364"/>
    <lineage>
        <taxon>Bacteria</taxon>
        <taxon>Candidatus Giovannoniibacteriota</taxon>
    </lineage>
</organism>
<evidence type="ECO:0000313" key="2">
    <source>
        <dbReference type="EMBL" id="OGF93442.1"/>
    </source>
</evidence>